<dbReference type="Proteomes" id="UP000325315">
    <property type="component" value="Unassembled WGS sequence"/>
</dbReference>
<proteinExistence type="predicted"/>
<evidence type="ECO:0000313" key="1">
    <source>
        <dbReference type="EMBL" id="KAA3469012.1"/>
    </source>
</evidence>
<organism evidence="1 2">
    <name type="scientific">Gossypium australe</name>
    <dbReference type="NCBI Taxonomy" id="47621"/>
    <lineage>
        <taxon>Eukaryota</taxon>
        <taxon>Viridiplantae</taxon>
        <taxon>Streptophyta</taxon>
        <taxon>Embryophyta</taxon>
        <taxon>Tracheophyta</taxon>
        <taxon>Spermatophyta</taxon>
        <taxon>Magnoliopsida</taxon>
        <taxon>eudicotyledons</taxon>
        <taxon>Gunneridae</taxon>
        <taxon>Pentapetalae</taxon>
        <taxon>rosids</taxon>
        <taxon>malvids</taxon>
        <taxon>Malvales</taxon>
        <taxon>Malvaceae</taxon>
        <taxon>Malvoideae</taxon>
        <taxon>Gossypium</taxon>
    </lineage>
</organism>
<dbReference type="EMBL" id="SMMG02000006">
    <property type="protein sequence ID" value="KAA3469012.1"/>
    <property type="molecule type" value="Genomic_DNA"/>
</dbReference>
<name>A0A5B6VIK7_9ROSI</name>
<accession>A0A5B6VIK7</accession>
<dbReference type="AlphaFoldDB" id="A0A5B6VIK7"/>
<gene>
    <name evidence="1" type="ORF">EPI10_014846</name>
</gene>
<protein>
    <submittedName>
        <fullName evidence="1">DNA/RNA polymerases superfamily protein</fullName>
    </submittedName>
</protein>
<keyword evidence="2" id="KW-1185">Reference proteome</keyword>
<reference evidence="2" key="1">
    <citation type="journal article" date="2019" name="Plant Biotechnol. J.">
        <title>Genome sequencing of the Australian wild diploid species Gossypium australe highlights disease resistance and delayed gland morphogenesis.</title>
        <authorList>
            <person name="Cai Y."/>
            <person name="Cai X."/>
            <person name="Wang Q."/>
            <person name="Wang P."/>
            <person name="Zhang Y."/>
            <person name="Cai C."/>
            <person name="Xu Y."/>
            <person name="Wang K."/>
            <person name="Zhou Z."/>
            <person name="Wang C."/>
            <person name="Geng S."/>
            <person name="Li B."/>
            <person name="Dong Q."/>
            <person name="Hou Y."/>
            <person name="Wang H."/>
            <person name="Ai P."/>
            <person name="Liu Z."/>
            <person name="Yi F."/>
            <person name="Sun M."/>
            <person name="An G."/>
            <person name="Cheng J."/>
            <person name="Zhang Y."/>
            <person name="Shi Q."/>
            <person name="Xie Y."/>
            <person name="Shi X."/>
            <person name="Chang Y."/>
            <person name="Huang F."/>
            <person name="Chen Y."/>
            <person name="Hong S."/>
            <person name="Mi L."/>
            <person name="Sun Q."/>
            <person name="Zhang L."/>
            <person name="Zhou B."/>
            <person name="Peng R."/>
            <person name="Zhang X."/>
            <person name="Liu F."/>
        </authorList>
    </citation>
    <scope>NUCLEOTIDE SEQUENCE [LARGE SCALE GENOMIC DNA]</scope>
    <source>
        <strain evidence="2">cv. PA1801</strain>
    </source>
</reference>
<evidence type="ECO:0000313" key="2">
    <source>
        <dbReference type="Proteomes" id="UP000325315"/>
    </source>
</evidence>
<dbReference type="OrthoDB" id="1909122at2759"/>
<sequence>MDFIIGLPLSPSKILFSPADGRTNETKDMIQACVIDFEVGWECYLRLNEFVYNNNFLSNIQMAPYEALYG</sequence>
<comment type="caution">
    <text evidence="1">The sequence shown here is derived from an EMBL/GenBank/DDBJ whole genome shotgun (WGS) entry which is preliminary data.</text>
</comment>